<reference evidence="3 4" key="1">
    <citation type="submission" date="2017-09" db="EMBL/GenBank/DDBJ databases">
        <title>Genomics of the genus Arcobacter.</title>
        <authorList>
            <person name="Perez-Cataluna A."/>
            <person name="Figueras M.J."/>
            <person name="Salas-Masso N."/>
        </authorList>
    </citation>
    <scope>NUCLEOTIDE SEQUENCE [LARGE SCALE GENOMIC DNA]</scope>
    <source>
        <strain evidence="3 4">DSM 18005</strain>
    </source>
</reference>
<dbReference type="InterPro" id="IPR023485">
    <property type="entry name" value="Ptyr_pPase"/>
</dbReference>
<dbReference type="Proteomes" id="UP000233248">
    <property type="component" value="Unassembled WGS sequence"/>
</dbReference>
<dbReference type="RefSeq" id="WP_101183691.1">
    <property type="nucleotide sequence ID" value="NZ_CP031218.1"/>
</dbReference>
<name>A0A2N1J5F0_9BACT</name>
<dbReference type="PANTHER" id="PTHR43428:SF1">
    <property type="entry name" value="ARSENATE REDUCTASE"/>
    <property type="match status" value="1"/>
</dbReference>
<evidence type="ECO:0000259" key="2">
    <source>
        <dbReference type="SMART" id="SM00226"/>
    </source>
</evidence>
<dbReference type="KEGG" id="ahs:AHALO_2446"/>
<organism evidence="3 4">
    <name type="scientific">Malaciobacter halophilus</name>
    <dbReference type="NCBI Taxonomy" id="197482"/>
    <lineage>
        <taxon>Bacteria</taxon>
        <taxon>Pseudomonadati</taxon>
        <taxon>Campylobacterota</taxon>
        <taxon>Epsilonproteobacteria</taxon>
        <taxon>Campylobacterales</taxon>
        <taxon>Arcobacteraceae</taxon>
        <taxon>Malaciobacter</taxon>
    </lineage>
</organism>
<comment type="caution">
    <text evidence="3">The sequence shown here is derived from an EMBL/GenBank/DDBJ whole genome shotgun (WGS) entry which is preliminary data.</text>
</comment>
<dbReference type="Gene3D" id="3.40.50.2300">
    <property type="match status" value="1"/>
</dbReference>
<evidence type="ECO:0000256" key="1">
    <source>
        <dbReference type="ARBA" id="ARBA00022849"/>
    </source>
</evidence>
<dbReference type="CDD" id="cd16345">
    <property type="entry name" value="LMWP_ArsC"/>
    <property type="match status" value="1"/>
</dbReference>
<dbReference type="GO" id="GO:0046685">
    <property type="term" value="P:response to arsenic-containing substance"/>
    <property type="evidence" value="ECO:0007669"/>
    <property type="project" value="UniProtKB-KW"/>
</dbReference>
<dbReference type="AlphaFoldDB" id="A0A2N1J5F0"/>
<keyword evidence="4" id="KW-1185">Reference proteome</keyword>
<proteinExistence type="predicted"/>
<dbReference type="InterPro" id="IPR036196">
    <property type="entry name" value="Ptyr_pPase_sf"/>
</dbReference>
<dbReference type="Pfam" id="PF01451">
    <property type="entry name" value="LMWPc"/>
    <property type="match status" value="1"/>
</dbReference>
<sequence length="133" mass="14947">MKKVLILCTGNSCRSIMAEALINAKLNGVQAKSSGVKASGKVNSNAKKLLEQKRIWKDSYHSKTLDAVIHEEFDLVVTVCDHAKETCPMFPKAVKKLHVGFEDPDKKDFEAFVKTYDEIKKILLPKIKEELDV</sequence>
<evidence type="ECO:0000313" key="3">
    <source>
        <dbReference type="EMBL" id="PKI81795.1"/>
    </source>
</evidence>
<keyword evidence="1" id="KW-0059">Arsenical resistance</keyword>
<dbReference type="SUPFAM" id="SSF52788">
    <property type="entry name" value="Phosphotyrosine protein phosphatases I"/>
    <property type="match status" value="1"/>
</dbReference>
<evidence type="ECO:0000313" key="4">
    <source>
        <dbReference type="Proteomes" id="UP000233248"/>
    </source>
</evidence>
<gene>
    <name evidence="3" type="ORF">CP960_02675</name>
</gene>
<accession>A0A2N1J5F0</accession>
<dbReference type="SMART" id="SM00226">
    <property type="entry name" value="LMWPc"/>
    <property type="match status" value="1"/>
</dbReference>
<dbReference type="OrthoDB" id="9784339at2"/>
<protein>
    <submittedName>
        <fullName evidence="3">Low molecular weight phosphatase family protein</fullName>
    </submittedName>
</protein>
<dbReference type="EMBL" id="NXIF01000008">
    <property type="protein sequence ID" value="PKI81795.1"/>
    <property type="molecule type" value="Genomic_DNA"/>
</dbReference>
<feature type="domain" description="Phosphotyrosine protein phosphatase I" evidence="2">
    <location>
        <begin position="2"/>
        <end position="129"/>
    </location>
</feature>
<dbReference type="PANTHER" id="PTHR43428">
    <property type="entry name" value="ARSENATE REDUCTASE"/>
    <property type="match status" value="1"/>
</dbReference>